<keyword evidence="1" id="KW-1133">Transmembrane helix</keyword>
<dbReference type="Proteomes" id="UP001218246">
    <property type="component" value="Unassembled WGS sequence"/>
</dbReference>
<evidence type="ECO:0000313" key="4">
    <source>
        <dbReference type="Proteomes" id="UP001218246"/>
    </source>
</evidence>
<gene>
    <name evidence="3" type="ORF">P6P90_15125</name>
</gene>
<dbReference type="PIRSF" id="PIRSF026631">
    <property type="entry name" value="UCP026631"/>
    <property type="match status" value="1"/>
</dbReference>
<dbReference type="RefSeq" id="WP_278018546.1">
    <property type="nucleotide sequence ID" value="NZ_JARRRY010000020.1"/>
</dbReference>
<feature type="domain" description="YdbS-like PH" evidence="2">
    <location>
        <begin position="64"/>
        <end position="141"/>
    </location>
</feature>
<feature type="domain" description="YdbS-like PH" evidence="2">
    <location>
        <begin position="378"/>
        <end position="458"/>
    </location>
</feature>
<evidence type="ECO:0000259" key="2">
    <source>
        <dbReference type="Pfam" id="PF03703"/>
    </source>
</evidence>
<name>A0ABT6H7E9_9BACI</name>
<keyword evidence="1" id="KW-0472">Membrane</keyword>
<dbReference type="InterPro" id="IPR005182">
    <property type="entry name" value="YdbS-like_PH"/>
</dbReference>
<dbReference type="EMBL" id="JARULN010000022">
    <property type="protein sequence ID" value="MDG5755251.1"/>
    <property type="molecule type" value="Genomic_DNA"/>
</dbReference>
<dbReference type="Pfam" id="PF03703">
    <property type="entry name" value="bPH_2"/>
    <property type="match status" value="3"/>
</dbReference>
<evidence type="ECO:0000313" key="3">
    <source>
        <dbReference type="EMBL" id="MDG5755251.1"/>
    </source>
</evidence>
<evidence type="ECO:0000256" key="1">
    <source>
        <dbReference type="SAM" id="Phobius"/>
    </source>
</evidence>
<keyword evidence="4" id="KW-1185">Reference proteome</keyword>
<comment type="caution">
    <text evidence="3">The sequence shown here is derived from an EMBL/GenBank/DDBJ whole genome shotgun (WGS) entry which is preliminary data.</text>
</comment>
<feature type="transmembrane region" description="Helical" evidence="1">
    <location>
        <begin position="166"/>
        <end position="188"/>
    </location>
</feature>
<dbReference type="InterPro" id="IPR014529">
    <property type="entry name" value="UCP026631"/>
</dbReference>
<feature type="transmembrane region" description="Helical" evidence="1">
    <location>
        <begin position="41"/>
        <end position="62"/>
    </location>
</feature>
<feature type="transmembrane region" description="Helical" evidence="1">
    <location>
        <begin position="9"/>
        <end position="29"/>
    </location>
</feature>
<sequence>MYKKRLHPIAIAFTICKYTWSLFPLYTIVLVNFSKSFPFSTFVNTMVLIGLFLVGVTISSFLSWKTFTYTLDGTNLIIEHGLLFHSKRSIPIDRIQSTNEQENILHRWFGLVQLQIETAGGTGPELVLRAISKEEARQLRSVLTRHSHATGKDSSLYMRTLSSRHLLFYAITSGTVGIVLSAVAGLYTEFGDYIIIPLKLSDLYTHQPLFYVGFLLFSVFIMWIIGILIVYQKYYDFRLIRQEDNLIITRGLFHKQKMIIPLGRIQAVKIEENIVRQWFGFASVRLISAGADEGEDSKIVSFPLVKIKELPFLFKHFLPDFEIQTALQRLPHRARRRYMFRTILPVLLLSITAYFFTFIKYVLPVLYLLGLWLGYRRYKDAGWMITNQQIIFRTRFLGRTTVIIKRHRIQSLTVQKTMVQEPTSLCTIKVYVKAGVAYNAFSLVDVDESTGTSVRKWYSYEKEPTVFPYMKNG</sequence>
<feature type="transmembrane region" description="Helical" evidence="1">
    <location>
        <begin position="208"/>
        <end position="231"/>
    </location>
</feature>
<dbReference type="PANTHER" id="PTHR34473:SF2">
    <property type="entry name" value="UPF0699 TRANSMEMBRANE PROTEIN YDBT"/>
    <property type="match status" value="1"/>
</dbReference>
<keyword evidence="1" id="KW-0812">Transmembrane</keyword>
<accession>A0ABT6H7E9</accession>
<reference evidence="3 4" key="1">
    <citation type="submission" date="2023-04" db="EMBL/GenBank/DDBJ databases">
        <title>Ectobacillus antri isolated from activated sludge.</title>
        <authorList>
            <person name="Yan P."/>
            <person name="Liu X."/>
        </authorList>
    </citation>
    <scope>NUCLEOTIDE SEQUENCE [LARGE SCALE GENOMIC DNA]</scope>
    <source>
        <strain evidence="3 4">C18H</strain>
    </source>
</reference>
<feature type="domain" description="YdbS-like PH" evidence="2">
    <location>
        <begin position="234"/>
        <end position="312"/>
    </location>
</feature>
<protein>
    <submittedName>
        <fullName evidence="3">PH domain-containing protein</fullName>
    </submittedName>
</protein>
<dbReference type="PANTHER" id="PTHR34473">
    <property type="entry name" value="UPF0699 TRANSMEMBRANE PROTEIN YDBS"/>
    <property type="match status" value="1"/>
</dbReference>
<feature type="transmembrane region" description="Helical" evidence="1">
    <location>
        <begin position="338"/>
        <end position="355"/>
    </location>
</feature>
<organism evidence="3 4">
    <name type="scientific">Ectobacillus antri</name>
    <dbReference type="NCBI Taxonomy" id="2486280"/>
    <lineage>
        <taxon>Bacteria</taxon>
        <taxon>Bacillati</taxon>
        <taxon>Bacillota</taxon>
        <taxon>Bacilli</taxon>
        <taxon>Bacillales</taxon>
        <taxon>Bacillaceae</taxon>
        <taxon>Ectobacillus</taxon>
    </lineage>
</organism>
<proteinExistence type="predicted"/>